<name>A0ABV6T7V0_9RHOB</name>
<dbReference type="Proteomes" id="UP001589920">
    <property type="component" value="Unassembled WGS sequence"/>
</dbReference>
<comment type="caution">
    <text evidence="2">The sequence shown here is derived from an EMBL/GenBank/DDBJ whole genome shotgun (WGS) entry which is preliminary data.</text>
</comment>
<evidence type="ECO:0000313" key="2">
    <source>
        <dbReference type="EMBL" id="MFC0813335.1"/>
    </source>
</evidence>
<keyword evidence="1" id="KW-0812">Transmembrane</keyword>
<keyword evidence="3" id="KW-1185">Reference proteome</keyword>
<reference evidence="2 3" key="1">
    <citation type="submission" date="2024-09" db="EMBL/GenBank/DDBJ databases">
        <authorList>
            <person name="Sun Q."/>
            <person name="Mori K."/>
        </authorList>
    </citation>
    <scope>NUCLEOTIDE SEQUENCE [LARGE SCALE GENOMIC DNA]</scope>
    <source>
        <strain evidence="2 3">KCTC 42086</strain>
    </source>
</reference>
<protein>
    <submittedName>
        <fullName evidence="2">Uncharacterized protein</fullName>
    </submittedName>
</protein>
<accession>A0ABV6T7V0</accession>
<dbReference type="EMBL" id="JBHMQU010000081">
    <property type="protein sequence ID" value="MFC0813335.1"/>
    <property type="molecule type" value="Genomic_DNA"/>
</dbReference>
<dbReference type="RefSeq" id="WP_394321349.1">
    <property type="nucleotide sequence ID" value="NZ_JBHMQU010000081.1"/>
</dbReference>
<organism evidence="2 3">
    <name type="scientific">Paracoccus panacisoli</name>
    <dbReference type="NCBI Taxonomy" id="1510163"/>
    <lineage>
        <taxon>Bacteria</taxon>
        <taxon>Pseudomonadati</taxon>
        <taxon>Pseudomonadota</taxon>
        <taxon>Alphaproteobacteria</taxon>
        <taxon>Rhodobacterales</taxon>
        <taxon>Paracoccaceae</taxon>
        <taxon>Paracoccus</taxon>
    </lineage>
</organism>
<proteinExistence type="predicted"/>
<sequence length="73" mass="7348">MILVLTTIVTGSMMGAIVAWSQSASALTIGLSYVGGGWLGLLLALAVLMLRPDPEEDAPAPAPTAARTAPAKA</sequence>
<gene>
    <name evidence="2" type="ORF">ACFHYO_14620</name>
</gene>
<feature type="transmembrane region" description="Helical" evidence="1">
    <location>
        <begin position="31"/>
        <end position="50"/>
    </location>
</feature>
<evidence type="ECO:0000256" key="1">
    <source>
        <dbReference type="SAM" id="Phobius"/>
    </source>
</evidence>
<keyword evidence="1" id="KW-1133">Transmembrane helix</keyword>
<evidence type="ECO:0000313" key="3">
    <source>
        <dbReference type="Proteomes" id="UP001589920"/>
    </source>
</evidence>
<keyword evidence="1" id="KW-0472">Membrane</keyword>